<dbReference type="EMBL" id="RHHN01000111">
    <property type="protein sequence ID" value="RNB46624.1"/>
    <property type="molecule type" value="Genomic_DNA"/>
</dbReference>
<name>A0A3M8A621_9BACL</name>
<dbReference type="Proteomes" id="UP000276178">
    <property type="component" value="Unassembled WGS sequence"/>
</dbReference>
<comment type="caution">
    <text evidence="1">The sequence shown here is derived from an EMBL/GenBank/DDBJ whole genome shotgun (WGS) entry which is preliminary data.</text>
</comment>
<protein>
    <submittedName>
        <fullName evidence="1">ISL3 family transposase</fullName>
    </submittedName>
</protein>
<dbReference type="AlphaFoldDB" id="A0A3M8A621"/>
<proteinExistence type="predicted"/>
<evidence type="ECO:0000313" key="2">
    <source>
        <dbReference type="Proteomes" id="UP000276178"/>
    </source>
</evidence>
<accession>A0A3M8A621</accession>
<organism evidence="1 2">
    <name type="scientific">Brevibacillus agri</name>
    <dbReference type="NCBI Taxonomy" id="51101"/>
    <lineage>
        <taxon>Bacteria</taxon>
        <taxon>Bacillati</taxon>
        <taxon>Bacillota</taxon>
        <taxon>Bacilli</taxon>
        <taxon>Bacillales</taxon>
        <taxon>Paenibacillaceae</taxon>
        <taxon>Brevibacillus</taxon>
    </lineage>
</organism>
<evidence type="ECO:0000313" key="1">
    <source>
        <dbReference type="EMBL" id="RNB46624.1"/>
    </source>
</evidence>
<gene>
    <name evidence="1" type="ORF">EB820_25065</name>
</gene>
<sequence>MSNQFTTDLIGLPSFQLSHWDKTTETDWVVTLTPNPASHLCPLCLKESTNHARPGYRLLRHRFISSWGTGWVRVPVYRQRCHDCQINWTLEWDGIYYRG</sequence>
<feature type="non-terminal residue" evidence="1">
    <location>
        <position position="99"/>
    </location>
</feature>
<reference evidence="1 2" key="1">
    <citation type="submission" date="2018-10" db="EMBL/GenBank/DDBJ databases">
        <title>Phylogenomics of Brevibacillus.</title>
        <authorList>
            <person name="Dunlap C."/>
        </authorList>
    </citation>
    <scope>NUCLEOTIDE SEQUENCE [LARGE SCALE GENOMIC DNA]</scope>
    <source>
        <strain evidence="1 2">NRRL NRS 1219</strain>
    </source>
</reference>